<sequence length="255" mass="27572">MASKEPFLPVPTEEDPESMMGSMSVPTAATYNPVVPGSHASNANVSGSIPMATPYDPSYRTNNPGSMAGSTMSMSFDATGGSGFPDNAFNQHTLCFNCCCDFRRAVLIVNGISIGLKLMAMIGVVVFVHYLNDNLDDIENDIDDDNARKQVDSMFKSGQVAGLEWFFEIIETIAVGIHACGIYGALQFKQWGIVVAGSIFGLQFVATLFSLDFVGIIVSALMLYPHICMYNLMKAGIMTPQNYHRVASCCGDTHM</sequence>
<reference evidence="3" key="1">
    <citation type="submission" date="2021-01" db="EMBL/GenBank/DDBJ databases">
        <authorList>
            <person name="Corre E."/>
            <person name="Pelletier E."/>
            <person name="Niang G."/>
            <person name="Scheremetjew M."/>
            <person name="Finn R."/>
            <person name="Kale V."/>
            <person name="Holt S."/>
            <person name="Cochrane G."/>
            <person name="Meng A."/>
            <person name="Brown T."/>
            <person name="Cohen L."/>
        </authorList>
    </citation>
    <scope>NUCLEOTIDE SEQUENCE</scope>
    <source>
        <strain evidence="3">UNC1205</strain>
    </source>
</reference>
<evidence type="ECO:0000256" key="1">
    <source>
        <dbReference type="SAM" id="MobiDB-lite"/>
    </source>
</evidence>
<keyword evidence="2" id="KW-0472">Membrane</keyword>
<keyword evidence="2" id="KW-0812">Transmembrane</keyword>
<evidence type="ECO:0000313" key="3">
    <source>
        <dbReference type="EMBL" id="CAD8761504.1"/>
    </source>
</evidence>
<keyword evidence="2" id="KW-1133">Transmembrane helix</keyword>
<feature type="transmembrane region" description="Helical" evidence="2">
    <location>
        <begin position="191"/>
        <end position="224"/>
    </location>
</feature>
<gene>
    <name evidence="3" type="ORF">PDEL1432_LOCUS1544</name>
</gene>
<dbReference type="AlphaFoldDB" id="A0A7S0Y7V2"/>
<dbReference type="EMBL" id="HBFL01002187">
    <property type="protein sequence ID" value="CAD8761504.1"/>
    <property type="molecule type" value="Transcribed_RNA"/>
</dbReference>
<proteinExistence type="predicted"/>
<organism evidence="3">
    <name type="scientific">Pseudo-nitzschia delicatissima</name>
    <dbReference type="NCBI Taxonomy" id="44447"/>
    <lineage>
        <taxon>Eukaryota</taxon>
        <taxon>Sar</taxon>
        <taxon>Stramenopiles</taxon>
        <taxon>Ochrophyta</taxon>
        <taxon>Bacillariophyta</taxon>
        <taxon>Bacillariophyceae</taxon>
        <taxon>Bacillariophycidae</taxon>
        <taxon>Bacillariales</taxon>
        <taxon>Bacillariaceae</taxon>
        <taxon>Pseudo-nitzschia</taxon>
    </lineage>
</organism>
<feature type="transmembrane region" description="Helical" evidence="2">
    <location>
        <begin position="165"/>
        <end position="185"/>
    </location>
</feature>
<feature type="transmembrane region" description="Helical" evidence="2">
    <location>
        <begin position="105"/>
        <end position="131"/>
    </location>
</feature>
<evidence type="ECO:0000256" key="2">
    <source>
        <dbReference type="SAM" id="Phobius"/>
    </source>
</evidence>
<accession>A0A7S0Y7V2</accession>
<protein>
    <submittedName>
        <fullName evidence="3">Uncharacterized protein</fullName>
    </submittedName>
</protein>
<name>A0A7S0Y7V2_9STRA</name>
<feature type="region of interest" description="Disordered" evidence="1">
    <location>
        <begin position="1"/>
        <end position="22"/>
    </location>
</feature>